<proteinExistence type="inferred from homology"/>
<dbReference type="Proteomes" id="UP000094378">
    <property type="component" value="Chromosome"/>
</dbReference>
<dbReference type="KEGG" id="shj:SHELI_v1c07330"/>
<dbReference type="InterPro" id="IPR013123">
    <property type="entry name" value="SpoU_subst-bd"/>
</dbReference>
<organism evidence="5 6">
    <name type="scientific">Spiroplasma helicoides</name>
    <dbReference type="NCBI Taxonomy" id="216938"/>
    <lineage>
        <taxon>Bacteria</taxon>
        <taxon>Bacillati</taxon>
        <taxon>Mycoplasmatota</taxon>
        <taxon>Mollicutes</taxon>
        <taxon>Entomoplasmatales</taxon>
        <taxon>Spiroplasmataceae</taxon>
        <taxon>Spiroplasma</taxon>
    </lineage>
</organism>
<dbReference type="Gene3D" id="3.30.1330.30">
    <property type="match status" value="1"/>
</dbReference>
<gene>
    <name evidence="5" type="primary">spoU</name>
    <name evidence="5" type="ORF">SHELI_v1c07330</name>
</gene>
<dbReference type="InterPro" id="IPR001537">
    <property type="entry name" value="SpoU_MeTrfase"/>
</dbReference>
<evidence type="ECO:0000256" key="2">
    <source>
        <dbReference type="ARBA" id="ARBA00022603"/>
    </source>
</evidence>
<dbReference type="InterPro" id="IPR029064">
    <property type="entry name" value="Ribosomal_eL30-like_sf"/>
</dbReference>
<dbReference type="InterPro" id="IPR051259">
    <property type="entry name" value="rRNA_Methyltransferase"/>
</dbReference>
<comment type="similarity">
    <text evidence="1">Belongs to the class IV-like SAM-binding methyltransferase superfamily. RNA methyltransferase TrmH family.</text>
</comment>
<dbReference type="SMART" id="SM00967">
    <property type="entry name" value="SpoU_sub_bind"/>
    <property type="match status" value="1"/>
</dbReference>
<dbReference type="RefSeq" id="WP_084449255.1">
    <property type="nucleotide sequence ID" value="NZ_CP017015.1"/>
</dbReference>
<protein>
    <submittedName>
        <fullName evidence="5">RNA methyltransferase, TrmH family</fullName>
    </submittedName>
</protein>
<dbReference type="EMBL" id="CP017015">
    <property type="protein sequence ID" value="AOG60682.1"/>
    <property type="molecule type" value="Genomic_DNA"/>
</dbReference>
<dbReference type="Gene3D" id="3.40.1280.10">
    <property type="match status" value="1"/>
</dbReference>
<reference evidence="5 6" key="1">
    <citation type="submission" date="2016-08" db="EMBL/GenBank/DDBJ databases">
        <title>Complete genome sequence of Spiroplasma helicoides TABS-2 (DSM 22551).</title>
        <authorList>
            <person name="Shen W.-Y."/>
            <person name="Lo W.-S."/>
            <person name="Lai Y.-C."/>
            <person name="Kuo C.-H."/>
        </authorList>
    </citation>
    <scope>NUCLEOTIDE SEQUENCE [LARGE SCALE GENOMIC DNA]</scope>
    <source>
        <strain evidence="5 6">TABS-2</strain>
    </source>
</reference>
<sequence>MIEKITSVKNSLILKALEYKTKKSQLEDKKYLIEGLNIVNEAIKNNVVDKIFVTKKFVNTFQNIDVIEISDNVAQKLSDLKNSQEVFAICNIVKKDFLDSNVLILDDVQDPGNLGTLIRSAFAFGFNNIICSESTVFLFNSKVLRAIQGNHFDLNIEYCDLEKRIVELKNEGYTIISTNLKEKNSIFDFESHDKIALILGNEGNGVSERVQKLAQKNVILKTSEKIDSLNVAIAGSIIMHDIFNVK</sequence>
<dbReference type="InterPro" id="IPR029028">
    <property type="entry name" value="Alpha/beta_knot_MTases"/>
</dbReference>
<evidence type="ECO:0000256" key="1">
    <source>
        <dbReference type="ARBA" id="ARBA00007228"/>
    </source>
</evidence>
<dbReference type="CDD" id="cd18095">
    <property type="entry name" value="SpoU-like_rRNA-MTase"/>
    <property type="match status" value="1"/>
</dbReference>
<keyword evidence="6" id="KW-1185">Reference proteome</keyword>
<accession>A0A1B3SL78</accession>
<evidence type="ECO:0000313" key="5">
    <source>
        <dbReference type="EMBL" id="AOG60682.1"/>
    </source>
</evidence>
<evidence type="ECO:0000256" key="3">
    <source>
        <dbReference type="ARBA" id="ARBA00022679"/>
    </source>
</evidence>
<dbReference type="PANTHER" id="PTHR43191">
    <property type="entry name" value="RRNA METHYLTRANSFERASE 3"/>
    <property type="match status" value="1"/>
</dbReference>
<evidence type="ECO:0000259" key="4">
    <source>
        <dbReference type="SMART" id="SM00967"/>
    </source>
</evidence>
<dbReference type="Pfam" id="PF00588">
    <property type="entry name" value="SpoU_methylase"/>
    <property type="match status" value="1"/>
</dbReference>
<dbReference type="SUPFAM" id="SSF55315">
    <property type="entry name" value="L30e-like"/>
    <property type="match status" value="1"/>
</dbReference>
<dbReference type="STRING" id="216938.SHELI_v1c07330"/>
<dbReference type="Pfam" id="PF22435">
    <property type="entry name" value="MRM3-like_sub_bind"/>
    <property type="match status" value="1"/>
</dbReference>
<dbReference type="GO" id="GO:0006396">
    <property type="term" value="P:RNA processing"/>
    <property type="evidence" value="ECO:0007669"/>
    <property type="project" value="InterPro"/>
</dbReference>
<keyword evidence="3 5" id="KW-0808">Transferase</keyword>
<dbReference type="OrthoDB" id="9794400at2"/>
<dbReference type="GO" id="GO:0005737">
    <property type="term" value="C:cytoplasm"/>
    <property type="evidence" value="ECO:0007669"/>
    <property type="project" value="UniProtKB-ARBA"/>
</dbReference>
<dbReference type="GO" id="GO:0003723">
    <property type="term" value="F:RNA binding"/>
    <property type="evidence" value="ECO:0007669"/>
    <property type="project" value="InterPro"/>
</dbReference>
<name>A0A1B3SL78_9MOLU</name>
<dbReference type="AlphaFoldDB" id="A0A1B3SL78"/>
<dbReference type="InterPro" id="IPR029026">
    <property type="entry name" value="tRNA_m1G_MTases_N"/>
</dbReference>
<dbReference type="PANTHER" id="PTHR43191:SF2">
    <property type="entry name" value="RRNA METHYLTRANSFERASE 3, MITOCHONDRIAL"/>
    <property type="match status" value="1"/>
</dbReference>
<evidence type="ECO:0000313" key="6">
    <source>
        <dbReference type="Proteomes" id="UP000094378"/>
    </source>
</evidence>
<feature type="domain" description="RNA 2-O ribose methyltransferase substrate binding" evidence="4">
    <location>
        <begin position="32"/>
        <end position="96"/>
    </location>
</feature>
<keyword evidence="2 5" id="KW-0489">Methyltransferase</keyword>
<dbReference type="GO" id="GO:0032259">
    <property type="term" value="P:methylation"/>
    <property type="evidence" value="ECO:0007669"/>
    <property type="project" value="UniProtKB-KW"/>
</dbReference>
<dbReference type="SUPFAM" id="SSF75217">
    <property type="entry name" value="alpha/beta knot"/>
    <property type="match status" value="1"/>
</dbReference>
<dbReference type="GO" id="GO:0008173">
    <property type="term" value="F:RNA methyltransferase activity"/>
    <property type="evidence" value="ECO:0007669"/>
    <property type="project" value="InterPro"/>
</dbReference>
<dbReference type="InterPro" id="IPR053888">
    <property type="entry name" value="MRM3-like_sub_bind"/>
</dbReference>